<dbReference type="EMBL" id="UOGF01000007">
    <property type="protein sequence ID" value="VAX26196.1"/>
    <property type="molecule type" value="Genomic_DNA"/>
</dbReference>
<proteinExistence type="predicted"/>
<protein>
    <recommendedName>
        <fullName evidence="4">SbsA Ig-like domain-containing protein</fullName>
    </recommendedName>
</protein>
<keyword evidence="2" id="KW-1133">Transmembrane helix</keyword>
<organism evidence="3">
    <name type="scientific">hydrothermal vent metagenome</name>
    <dbReference type="NCBI Taxonomy" id="652676"/>
    <lineage>
        <taxon>unclassified sequences</taxon>
        <taxon>metagenomes</taxon>
        <taxon>ecological metagenomes</taxon>
    </lineage>
</organism>
<feature type="transmembrane region" description="Helical" evidence="2">
    <location>
        <begin position="194"/>
        <end position="213"/>
    </location>
</feature>
<feature type="region of interest" description="Disordered" evidence="1">
    <location>
        <begin position="212"/>
        <end position="235"/>
    </location>
</feature>
<dbReference type="AlphaFoldDB" id="A0A3B1C6P7"/>
<gene>
    <name evidence="3" type="ORF">MNBD_NITROSPIRAE01-1192</name>
</gene>
<feature type="transmembrane region" description="Helical" evidence="2">
    <location>
        <begin position="17"/>
        <end position="36"/>
    </location>
</feature>
<keyword evidence="2" id="KW-0472">Membrane</keyword>
<evidence type="ECO:0000313" key="3">
    <source>
        <dbReference type="EMBL" id="VAX26196.1"/>
    </source>
</evidence>
<evidence type="ECO:0008006" key="4">
    <source>
        <dbReference type="Google" id="ProtNLM"/>
    </source>
</evidence>
<feature type="compositionally biased region" description="Low complexity" evidence="1">
    <location>
        <begin position="218"/>
        <end position="235"/>
    </location>
</feature>
<evidence type="ECO:0000256" key="1">
    <source>
        <dbReference type="SAM" id="MobiDB-lite"/>
    </source>
</evidence>
<sequence length="235" mass="25847">MTTKTCSKKRNRTHATLFLFISLYVFFFLPLTPIFAQNTTKTDQRPPTIKHKPFRSALNLGDQVIFRTSIDDNQALGEVHLFYRTIGKKEYTSLKMESVGGKEYLTIIPQRFIFLPGIEYYIQASDTAGNTATQGAPKTPLLIRLKAPPEAHIETNKKVDPSILPTKSSGFRLSTQSSTTNEKYDKKKPWYKRWWVWSIAIGIVAGVAAASGGGSGGNSSSPPTTGTGTVTAGVP</sequence>
<keyword evidence="2" id="KW-0812">Transmembrane</keyword>
<evidence type="ECO:0000256" key="2">
    <source>
        <dbReference type="SAM" id="Phobius"/>
    </source>
</evidence>
<name>A0A3B1C6P7_9ZZZZ</name>
<reference evidence="3" key="1">
    <citation type="submission" date="2018-06" db="EMBL/GenBank/DDBJ databases">
        <authorList>
            <person name="Zhirakovskaya E."/>
        </authorList>
    </citation>
    <scope>NUCLEOTIDE SEQUENCE</scope>
</reference>
<accession>A0A3B1C6P7</accession>